<dbReference type="PANTHER" id="PTHR40047">
    <property type="entry name" value="UPF0703 PROTEIN YCGQ"/>
    <property type="match status" value="1"/>
</dbReference>
<dbReference type="EMBL" id="FWXI01000001">
    <property type="protein sequence ID" value="SMC32661.1"/>
    <property type="molecule type" value="Genomic_DNA"/>
</dbReference>
<keyword evidence="3" id="KW-1185">Reference proteome</keyword>
<accession>A0A1W1Y9Y9</accession>
<dbReference type="STRING" id="112901.SAMN04488500_101135"/>
<dbReference type="Proteomes" id="UP000192738">
    <property type="component" value="Unassembled WGS sequence"/>
</dbReference>
<protein>
    <submittedName>
        <fullName evidence="2">TIGR03943 family protein</fullName>
    </submittedName>
</protein>
<evidence type="ECO:0000313" key="2">
    <source>
        <dbReference type="EMBL" id="SMC32661.1"/>
    </source>
</evidence>
<dbReference type="InterPro" id="IPR015402">
    <property type="entry name" value="DUF1980"/>
</dbReference>
<evidence type="ECO:0000259" key="1">
    <source>
        <dbReference type="Pfam" id="PF21537"/>
    </source>
</evidence>
<dbReference type="AlphaFoldDB" id="A0A1W1Y9Y9"/>
<feature type="domain" description="DUF1980" evidence="1">
    <location>
        <begin position="1"/>
        <end position="112"/>
    </location>
</feature>
<name>A0A1W1Y9Y9_9FIRM</name>
<proteinExistence type="predicted"/>
<reference evidence="2 3" key="1">
    <citation type="submission" date="2017-04" db="EMBL/GenBank/DDBJ databases">
        <authorList>
            <person name="Afonso C.L."/>
            <person name="Miller P.J."/>
            <person name="Scott M.A."/>
            <person name="Spackman E."/>
            <person name="Goraichik I."/>
            <person name="Dimitrov K.M."/>
            <person name="Suarez D.L."/>
            <person name="Swayne D.E."/>
        </authorList>
    </citation>
    <scope>NUCLEOTIDE SEQUENCE [LARGE SCALE GENOMIC DNA]</scope>
    <source>
        <strain evidence="2 3">DSM 5090</strain>
    </source>
</reference>
<dbReference type="OrthoDB" id="9770408at2"/>
<evidence type="ECO:0000313" key="3">
    <source>
        <dbReference type="Proteomes" id="UP000192738"/>
    </source>
</evidence>
<dbReference type="PANTHER" id="PTHR40047:SF1">
    <property type="entry name" value="UPF0703 PROTEIN YCGQ"/>
    <property type="match status" value="1"/>
</dbReference>
<dbReference type="Pfam" id="PF21537">
    <property type="entry name" value="DUF1980_C"/>
    <property type="match status" value="1"/>
</dbReference>
<dbReference type="NCBIfam" id="TIGR03943">
    <property type="entry name" value="TIGR03943 family putative permease subunit"/>
    <property type="match status" value="1"/>
</dbReference>
<gene>
    <name evidence="2" type="ORF">SAMN04488500_101135</name>
</gene>
<sequence>MTDINFTEVMFEVNSFPNDYVGKEIEITGFVLKDSTMTPTHFALAQYVIVCCSADASPYGLVCKYTTDYPADTWLTIRGTIQLEMQQNKNTTVVNVTTAESVPKPARPYIYPSM</sequence>
<organism evidence="2 3">
    <name type="scientific">Sporomusa malonica</name>
    <dbReference type="NCBI Taxonomy" id="112901"/>
    <lineage>
        <taxon>Bacteria</taxon>
        <taxon>Bacillati</taxon>
        <taxon>Bacillota</taxon>
        <taxon>Negativicutes</taxon>
        <taxon>Selenomonadales</taxon>
        <taxon>Sporomusaceae</taxon>
        <taxon>Sporomusa</taxon>
    </lineage>
</organism>
<dbReference type="InterPro" id="IPR052955">
    <property type="entry name" value="UPF0703_membrane_permease"/>
</dbReference>
<dbReference type="InterPro" id="IPR048447">
    <property type="entry name" value="DUF1980_C"/>
</dbReference>